<feature type="compositionally biased region" description="Polar residues" evidence="1">
    <location>
        <begin position="19"/>
        <end position="32"/>
    </location>
</feature>
<feature type="region of interest" description="Disordered" evidence="1">
    <location>
        <begin position="1"/>
        <end position="33"/>
    </location>
</feature>
<evidence type="ECO:0000313" key="4">
    <source>
        <dbReference type="Proteomes" id="UP000620133"/>
    </source>
</evidence>
<accession>A0A7U9THJ4</accession>
<keyword evidence="2" id="KW-0812">Transmembrane</keyword>
<proteinExistence type="predicted"/>
<evidence type="ECO:0000256" key="2">
    <source>
        <dbReference type="SAM" id="Phobius"/>
    </source>
</evidence>
<dbReference type="RefSeq" id="WP_176239044.1">
    <property type="nucleotide sequence ID" value="NZ_AP024412.1"/>
</dbReference>
<feature type="compositionally biased region" description="Basic residues" evidence="1">
    <location>
        <begin position="1"/>
        <end position="16"/>
    </location>
</feature>
<keyword evidence="2" id="KW-1133">Transmembrane helix</keyword>
<keyword evidence="2" id="KW-0472">Membrane</keyword>
<dbReference type="AlphaFoldDB" id="A0A7U9THJ4"/>
<sequence length="223" mass="25779">MAKKQNKNAKNRKKVNSKTNVQAKPKANQTKKATMIPVNTKREPSKSEIKFFRIGIAIIALGLVVAAIVMIVNNYMTQEDVDPYADYNQLQTEELVAITKYVNDTTYGDLDYFIGKSQYEDLRVILNQYDVFYFYFYHSSDLNEEIQTEIDKLEDIIDSPLLFIDLDASENIILLEDTNLTHLNLNADDNDMLLVYDMQPESIEDFFMLYTDVEDIIEQLGNL</sequence>
<keyword evidence="4" id="KW-1185">Reference proteome</keyword>
<dbReference type="EMBL" id="AP024412">
    <property type="protein sequence ID" value="BCR35169.1"/>
    <property type="molecule type" value="Genomic_DNA"/>
</dbReference>
<gene>
    <name evidence="3" type="ORF">MPAN_000620</name>
</gene>
<organism evidence="3 4">
    <name type="scientific">Mariniplasma anaerobium</name>
    <dbReference type="NCBI Taxonomy" id="2735436"/>
    <lineage>
        <taxon>Bacteria</taxon>
        <taxon>Bacillati</taxon>
        <taxon>Mycoplasmatota</taxon>
        <taxon>Mollicutes</taxon>
        <taxon>Acholeplasmatales</taxon>
        <taxon>Acholeplasmataceae</taxon>
        <taxon>Mariniplasma</taxon>
    </lineage>
</organism>
<reference evidence="3" key="1">
    <citation type="submission" date="2021-01" db="EMBL/GenBank/DDBJ databases">
        <title>Draft genome sequence of Acholeplasmataceae bacterium strain Mahy22.</title>
        <authorList>
            <person name="Watanabe M."/>
            <person name="Kojima H."/>
            <person name="Fukui M."/>
        </authorList>
    </citation>
    <scope>NUCLEOTIDE SEQUENCE</scope>
    <source>
        <strain evidence="3">Mahy22</strain>
    </source>
</reference>
<name>A0A7U9THJ4_9MOLU</name>
<dbReference type="KEGG" id="manr:MPAN_000620"/>
<dbReference type="Proteomes" id="UP000620133">
    <property type="component" value="Chromosome"/>
</dbReference>
<feature type="transmembrane region" description="Helical" evidence="2">
    <location>
        <begin position="51"/>
        <end position="72"/>
    </location>
</feature>
<evidence type="ECO:0000313" key="3">
    <source>
        <dbReference type="EMBL" id="BCR35169.1"/>
    </source>
</evidence>
<protein>
    <submittedName>
        <fullName evidence="3">Uncharacterized protein</fullName>
    </submittedName>
</protein>
<evidence type="ECO:0000256" key="1">
    <source>
        <dbReference type="SAM" id="MobiDB-lite"/>
    </source>
</evidence>